<sequence>MFRYLRLLLPLLLIALPWVIYPLAQRADPVQERLLEGLPLLMALCALLLASGFKRGRIALASVALGCSALLLGAASDRGLDNPDAYVLFSGISLLLPLVYAWLLIPRDSAILSRRGLLQWGGLLLPFGLLLLAWQYPQQLALWLPRLPSAFLEVVAEHSMLTRAIFWLSLPILALYLVLTLTRRTIDEVAMFGSLLAQLLALHTMKEPLLGMLFLASAGLLCVCAVVMHIYAMAFVDTLTGVPARRALEHHLSNLGRHYSIAMLDIDHFKQFNDTYGHDVGDQVLRMVAAQLNKVTAGGSLFRYGGEEFTIVFRGQREEEVVSALDTVRQRVADYPMKVRAPQRPRNDRRGRKTREETGAATEQVKVSISIGVAWRLADEKPDSVIKRADKALYKAKGAGRNRVITEGINDPRRQRRVKDR</sequence>
<dbReference type="GO" id="GO:1902201">
    <property type="term" value="P:negative regulation of bacterial-type flagellum-dependent cell motility"/>
    <property type="evidence" value="ECO:0007669"/>
    <property type="project" value="TreeGrafter"/>
</dbReference>
<keyword evidence="4" id="KW-0812">Transmembrane</keyword>
<dbReference type="GO" id="GO:0043709">
    <property type="term" value="P:cell adhesion involved in single-species biofilm formation"/>
    <property type="evidence" value="ECO:0007669"/>
    <property type="project" value="TreeGrafter"/>
</dbReference>
<protein>
    <recommendedName>
        <fullName evidence="1">diguanylate cyclase</fullName>
        <ecNumber evidence="1">2.7.7.65</ecNumber>
    </recommendedName>
</protein>
<feature type="region of interest" description="Disordered" evidence="3">
    <location>
        <begin position="340"/>
        <end position="361"/>
    </location>
</feature>
<dbReference type="Pfam" id="PF00990">
    <property type="entry name" value="GGDEF"/>
    <property type="match status" value="2"/>
</dbReference>
<dbReference type="OrthoDB" id="9812260at2"/>
<dbReference type="NCBIfam" id="TIGR00254">
    <property type="entry name" value="GGDEF"/>
    <property type="match status" value="1"/>
</dbReference>
<dbReference type="PANTHER" id="PTHR45138">
    <property type="entry name" value="REGULATORY COMPONENTS OF SENSORY TRANSDUCTION SYSTEM"/>
    <property type="match status" value="1"/>
</dbReference>
<dbReference type="InterPro" id="IPR050469">
    <property type="entry name" value="Diguanylate_Cyclase"/>
</dbReference>
<comment type="catalytic activity">
    <reaction evidence="2">
        <text>2 GTP = 3',3'-c-di-GMP + 2 diphosphate</text>
        <dbReference type="Rhea" id="RHEA:24898"/>
        <dbReference type="ChEBI" id="CHEBI:33019"/>
        <dbReference type="ChEBI" id="CHEBI:37565"/>
        <dbReference type="ChEBI" id="CHEBI:58805"/>
        <dbReference type="EC" id="2.7.7.65"/>
    </reaction>
</comment>
<dbReference type="SMART" id="SM00267">
    <property type="entry name" value="GGDEF"/>
    <property type="match status" value="1"/>
</dbReference>
<feature type="transmembrane region" description="Helical" evidence="4">
    <location>
        <begin position="211"/>
        <end position="236"/>
    </location>
</feature>
<feature type="compositionally biased region" description="Basic residues" evidence="3">
    <location>
        <begin position="341"/>
        <end position="353"/>
    </location>
</feature>
<dbReference type="GO" id="GO:0005886">
    <property type="term" value="C:plasma membrane"/>
    <property type="evidence" value="ECO:0007669"/>
    <property type="project" value="TreeGrafter"/>
</dbReference>
<dbReference type="InterPro" id="IPR029787">
    <property type="entry name" value="Nucleotide_cyclase"/>
</dbReference>
<dbReference type="GO" id="GO:0052621">
    <property type="term" value="F:diguanylate cyclase activity"/>
    <property type="evidence" value="ECO:0007669"/>
    <property type="project" value="UniProtKB-EC"/>
</dbReference>
<evidence type="ECO:0000256" key="1">
    <source>
        <dbReference type="ARBA" id="ARBA00012528"/>
    </source>
</evidence>
<dbReference type="RefSeq" id="WP_160115432.1">
    <property type="nucleotide sequence ID" value="NZ_FNVQ01000001.1"/>
</dbReference>
<dbReference type="SUPFAM" id="SSF55073">
    <property type="entry name" value="Nucleotide cyclase"/>
    <property type="match status" value="1"/>
</dbReference>
<evidence type="ECO:0000256" key="3">
    <source>
        <dbReference type="SAM" id="MobiDB-lite"/>
    </source>
</evidence>
<feature type="transmembrane region" description="Helical" evidence="4">
    <location>
        <begin position="87"/>
        <end position="105"/>
    </location>
</feature>
<dbReference type="PANTHER" id="PTHR45138:SF9">
    <property type="entry name" value="DIGUANYLATE CYCLASE DGCM-RELATED"/>
    <property type="match status" value="1"/>
</dbReference>
<evidence type="ECO:0000256" key="2">
    <source>
        <dbReference type="ARBA" id="ARBA00034247"/>
    </source>
</evidence>
<evidence type="ECO:0000256" key="4">
    <source>
        <dbReference type="SAM" id="Phobius"/>
    </source>
</evidence>
<dbReference type="EMBL" id="FNVQ01000001">
    <property type="protein sequence ID" value="SEF74838.1"/>
    <property type="molecule type" value="Genomic_DNA"/>
</dbReference>
<dbReference type="PROSITE" id="PS50887">
    <property type="entry name" value="GGDEF"/>
    <property type="match status" value="1"/>
</dbReference>
<keyword evidence="7" id="KW-1185">Reference proteome</keyword>
<name>A0A1H5UK41_9GAMM</name>
<gene>
    <name evidence="6" type="ORF">SAMN05444390_101397</name>
</gene>
<dbReference type="CDD" id="cd01949">
    <property type="entry name" value="GGDEF"/>
    <property type="match status" value="1"/>
</dbReference>
<feature type="transmembrane region" description="Helical" evidence="4">
    <location>
        <begin position="117"/>
        <end position="136"/>
    </location>
</feature>
<dbReference type="InterPro" id="IPR000160">
    <property type="entry name" value="GGDEF_dom"/>
</dbReference>
<keyword evidence="4" id="KW-1133">Transmembrane helix</keyword>
<feature type="transmembrane region" description="Helical" evidence="4">
    <location>
        <begin position="164"/>
        <end position="182"/>
    </location>
</feature>
<feature type="transmembrane region" description="Helical" evidence="4">
    <location>
        <begin position="58"/>
        <end position="75"/>
    </location>
</feature>
<evidence type="ECO:0000259" key="5">
    <source>
        <dbReference type="PROSITE" id="PS50887"/>
    </source>
</evidence>
<accession>A0A1H5UK41</accession>
<evidence type="ECO:0000313" key="6">
    <source>
        <dbReference type="EMBL" id="SEF74838.1"/>
    </source>
</evidence>
<keyword evidence="4" id="KW-0472">Membrane</keyword>
<dbReference type="EC" id="2.7.7.65" evidence="1"/>
<feature type="transmembrane region" description="Helical" evidence="4">
    <location>
        <begin position="34"/>
        <end position="51"/>
    </location>
</feature>
<organism evidence="6 7">
    <name type="scientific">Marinobacterium lutimaris</name>
    <dbReference type="NCBI Taxonomy" id="568106"/>
    <lineage>
        <taxon>Bacteria</taxon>
        <taxon>Pseudomonadati</taxon>
        <taxon>Pseudomonadota</taxon>
        <taxon>Gammaproteobacteria</taxon>
        <taxon>Oceanospirillales</taxon>
        <taxon>Oceanospirillaceae</taxon>
        <taxon>Marinobacterium</taxon>
    </lineage>
</organism>
<dbReference type="InterPro" id="IPR043128">
    <property type="entry name" value="Rev_trsase/Diguanyl_cyclase"/>
</dbReference>
<feature type="domain" description="GGDEF" evidence="5">
    <location>
        <begin position="257"/>
        <end position="409"/>
    </location>
</feature>
<proteinExistence type="predicted"/>
<dbReference type="AlphaFoldDB" id="A0A1H5UK41"/>
<dbReference type="Gene3D" id="3.30.70.270">
    <property type="match status" value="1"/>
</dbReference>
<reference evidence="6 7" key="1">
    <citation type="submission" date="2016-10" db="EMBL/GenBank/DDBJ databases">
        <authorList>
            <person name="de Groot N.N."/>
        </authorList>
    </citation>
    <scope>NUCLEOTIDE SEQUENCE [LARGE SCALE GENOMIC DNA]</scope>
    <source>
        <strain evidence="6 7">DSM 22012</strain>
    </source>
</reference>
<dbReference type="Proteomes" id="UP000236745">
    <property type="component" value="Unassembled WGS sequence"/>
</dbReference>
<evidence type="ECO:0000313" key="7">
    <source>
        <dbReference type="Proteomes" id="UP000236745"/>
    </source>
</evidence>